<proteinExistence type="predicted"/>
<keyword evidence="1" id="KW-0812">Transmembrane</keyword>
<dbReference type="InterPro" id="IPR008271">
    <property type="entry name" value="Ser/Thr_kinase_AS"/>
</dbReference>
<dbReference type="SUPFAM" id="SSF57184">
    <property type="entry name" value="Growth factor receptor domain"/>
    <property type="match status" value="1"/>
</dbReference>
<organism evidence="3 4">
    <name type="scientific">Entamoeba nuttalli</name>
    <dbReference type="NCBI Taxonomy" id="412467"/>
    <lineage>
        <taxon>Eukaryota</taxon>
        <taxon>Amoebozoa</taxon>
        <taxon>Evosea</taxon>
        <taxon>Archamoebae</taxon>
        <taxon>Mastigamoebida</taxon>
        <taxon>Entamoebidae</taxon>
        <taxon>Entamoeba</taxon>
    </lineage>
</organism>
<dbReference type="SMART" id="SM00220">
    <property type="entry name" value="S_TKc"/>
    <property type="match status" value="1"/>
</dbReference>
<accession>A0ABQ0DRE0</accession>
<protein>
    <recommendedName>
        <fullName evidence="2">Protein kinase domain-containing protein</fullName>
    </recommendedName>
</protein>
<gene>
    <name evidence="3" type="ORF">ENUP19_0248G0092</name>
</gene>
<dbReference type="PANTHER" id="PTHR45756:SF1">
    <property type="entry name" value="PROTEIN KINASE DOMAIN CONTAINING PROTEIN"/>
    <property type="match status" value="1"/>
</dbReference>
<dbReference type="InterPro" id="IPR000719">
    <property type="entry name" value="Prot_kinase_dom"/>
</dbReference>
<sequence>MTSFFGYLKLIKHFKDKSMTLWVFFFIYIYFSFAQNMIQCSDGCKQHNCITNFTCLSKCSFGYEEGDTSCLHCLSIDPTNFVTPVYLKTKEGCVSTAPLRQKKTWIPDPSSIPELFANNNTVYFTFDKTTKIDQSPCYYKHSYRQGKWFKFDSTKINPVVDFVSISLSKESLSDFNIYLDVSNSDSTDKNPFCLAHFFLRGSSYNNRVKIPITFYSKNKEKMMYIFISVDGFESFNAGIRIYKDPGNTLMMYYNLNQTDTDLLRSNLDSSLTYTFPFEEYGMYGYGICAPNIIVSYISFTLNFRGNYSIQIYTKDQNRLLYLQEYRIKAEHGESIEKAPATCKTLWIGQEHGVLSKQGTKMGLNIKIDPNEEGDNDTRYFALMTQEMKLTSIVTIRAICPEDCNSKTNNGVCSVEKGKCVCNEKYGGDDCHLTCSYKGQWQVNNYTEMCWFGTEHCNQYCNCESGYTLVDHICVSNDCINGRIGKDEECKQGTEGCTKNCFCEDGYYVSTNKKRCKPISCGNGVINDVYNGKGDFVRKEECDGGVNCNKYCYCINGFEPDPNHIGSCKEKRFPVWAYVLIVLFSFAILFIIISSLIIFIVFIMSYKRIDTNTFKEQQPVYYYYINGSVKTPPAKENRYDINPLELDFGNTEDVTAIFDTRFEKITIKNYSNNKWLLVIFHTPNNPKYVFHFEPQVVLLRPHLGSKEITVYMTLFCTTKIRDMKIPYTVWFSKSKSSLIIMSNLLKDKTFETWTQDDQIQMDLIFKTIQRHYHNNLTITTDAASSTHIDIDEIQMADEPVAEGAMGKVFLGSYRSVPVAVKQFRWENLSTDEMDDLKQAAMSECELMSKLRNPFIANYMGSVTYIPQVSMVMQYFQLGSLGEYLRKENEDFFVIPYRLKLRVLFDTARGMAFLHENKIMHLDLKPDNLLVNSFYFDSACCIKITDFGTSRLTMKNSKSLEEKGLGTPIYAAPEANHDEYTFAGDVYSFAVTAWEIYYQEEPYKNFKSLFEIKDYVGSGKRLEFDEKIPTDYKNLINLCWKQNANERPSFDQVCKMLVQINQKVCGHVELGNEVSNDKIEEIINKRNGNLQRLLNEIVHD</sequence>
<name>A0ABQ0DRE0_9EUKA</name>
<dbReference type="InterPro" id="IPR000742">
    <property type="entry name" value="EGF"/>
</dbReference>
<keyword evidence="4" id="KW-1185">Reference proteome</keyword>
<dbReference type="EMBL" id="BAAFRS010000248">
    <property type="protein sequence ID" value="GAB1225318.1"/>
    <property type="molecule type" value="Genomic_DNA"/>
</dbReference>
<comment type="caution">
    <text evidence="3">The sequence shown here is derived from an EMBL/GenBank/DDBJ whole genome shotgun (WGS) entry which is preliminary data.</text>
</comment>
<dbReference type="InterPro" id="IPR011009">
    <property type="entry name" value="Kinase-like_dom_sf"/>
</dbReference>
<dbReference type="PRINTS" id="PR00109">
    <property type="entry name" value="TYRKINASE"/>
</dbReference>
<keyword evidence="1" id="KW-1133">Transmembrane helix</keyword>
<dbReference type="PROSITE" id="PS50011">
    <property type="entry name" value="PROTEIN_KINASE_DOM"/>
    <property type="match status" value="1"/>
</dbReference>
<dbReference type="PANTHER" id="PTHR45756">
    <property type="entry name" value="PALMITOYLTRANSFERASE"/>
    <property type="match status" value="1"/>
</dbReference>
<evidence type="ECO:0000259" key="2">
    <source>
        <dbReference type="PROSITE" id="PS50011"/>
    </source>
</evidence>
<dbReference type="Proteomes" id="UP001628156">
    <property type="component" value="Unassembled WGS sequence"/>
</dbReference>
<dbReference type="InterPro" id="IPR001245">
    <property type="entry name" value="Ser-Thr/Tyr_kinase_cat_dom"/>
</dbReference>
<dbReference type="PROSITE" id="PS00108">
    <property type="entry name" value="PROTEIN_KINASE_ST"/>
    <property type="match status" value="1"/>
</dbReference>
<feature type="domain" description="Protein kinase" evidence="2">
    <location>
        <begin position="793"/>
        <end position="1068"/>
    </location>
</feature>
<dbReference type="Gene3D" id="1.10.510.10">
    <property type="entry name" value="Transferase(Phosphotransferase) domain 1"/>
    <property type="match status" value="1"/>
</dbReference>
<reference evidence="3 4" key="1">
    <citation type="journal article" date="2019" name="PLoS Negl. Trop. Dis.">
        <title>Whole genome sequencing of Entamoeba nuttalli reveals mammalian host-related molecular signatures and a novel octapeptide-repeat surface protein.</title>
        <authorList>
            <person name="Tanaka M."/>
            <person name="Makiuchi T."/>
            <person name="Komiyama T."/>
            <person name="Shiina T."/>
            <person name="Osaki K."/>
            <person name="Tachibana H."/>
        </authorList>
    </citation>
    <scope>NUCLEOTIDE SEQUENCE [LARGE SCALE GENOMIC DNA]</scope>
    <source>
        <strain evidence="3 4">P19-061405</strain>
    </source>
</reference>
<evidence type="ECO:0000313" key="3">
    <source>
        <dbReference type="EMBL" id="GAB1225318.1"/>
    </source>
</evidence>
<keyword evidence="1" id="KW-0472">Membrane</keyword>
<evidence type="ECO:0000256" key="1">
    <source>
        <dbReference type="SAM" id="Phobius"/>
    </source>
</evidence>
<dbReference type="SUPFAM" id="SSF56112">
    <property type="entry name" value="Protein kinase-like (PK-like)"/>
    <property type="match status" value="1"/>
</dbReference>
<evidence type="ECO:0000313" key="4">
    <source>
        <dbReference type="Proteomes" id="UP001628156"/>
    </source>
</evidence>
<feature type="transmembrane region" description="Helical" evidence="1">
    <location>
        <begin position="574"/>
        <end position="602"/>
    </location>
</feature>
<dbReference type="Pfam" id="PF07714">
    <property type="entry name" value="PK_Tyr_Ser-Thr"/>
    <property type="match status" value="1"/>
</dbReference>
<dbReference type="PROSITE" id="PS00022">
    <property type="entry name" value="EGF_1"/>
    <property type="match status" value="1"/>
</dbReference>
<feature type="transmembrane region" description="Helical" evidence="1">
    <location>
        <begin position="21"/>
        <end position="38"/>
    </location>
</feature>
<dbReference type="InterPro" id="IPR009030">
    <property type="entry name" value="Growth_fac_rcpt_cys_sf"/>
</dbReference>
<dbReference type="InterPro" id="IPR053215">
    <property type="entry name" value="TKL_Ser/Thr_kinase"/>
</dbReference>